<dbReference type="Proteomes" id="UP000885695">
    <property type="component" value="Unassembled WGS sequence"/>
</dbReference>
<evidence type="ECO:0000313" key="2">
    <source>
        <dbReference type="EMBL" id="HEB13415.1"/>
    </source>
</evidence>
<proteinExistence type="predicted"/>
<organism evidence="2">
    <name type="scientific">candidate division CPR3 bacterium</name>
    <dbReference type="NCBI Taxonomy" id="2268181"/>
    <lineage>
        <taxon>Bacteria</taxon>
        <taxon>Bacteria division CPR3</taxon>
    </lineage>
</organism>
<dbReference type="AlphaFoldDB" id="A0A7C1SPL9"/>
<dbReference type="Pfam" id="PF12666">
    <property type="entry name" value="PrgI"/>
    <property type="match status" value="1"/>
</dbReference>
<keyword evidence="1" id="KW-0812">Transmembrane</keyword>
<dbReference type="InterPro" id="IPR024414">
    <property type="entry name" value="Uncharacterised_PrgI"/>
</dbReference>
<protein>
    <submittedName>
        <fullName evidence="2">PrgI family protein</fullName>
    </submittedName>
</protein>
<feature type="non-terminal residue" evidence="2">
    <location>
        <position position="1"/>
    </location>
</feature>
<accession>A0A7C1SPL9</accession>
<reference evidence="2" key="1">
    <citation type="journal article" date="2020" name="mSystems">
        <title>Genome- and Community-Level Interaction Insights into Carbon Utilization and Element Cycling Functions of Hydrothermarchaeota in Hydrothermal Sediment.</title>
        <authorList>
            <person name="Zhou Z."/>
            <person name="Liu Y."/>
            <person name="Xu W."/>
            <person name="Pan J."/>
            <person name="Luo Z.H."/>
            <person name="Li M."/>
        </authorList>
    </citation>
    <scope>NUCLEOTIDE SEQUENCE [LARGE SCALE GENOMIC DNA]</scope>
    <source>
        <strain evidence="2">HyVt-369</strain>
    </source>
</reference>
<sequence>FIEHEAKVIGPLTFRQFIYLGVPAAVGFFFYFLAPFYVFISITIVLGGIGAILAFIKAGGRSLPGFLMGAVGFFIKPKHYTWQKGNNIKKTEQTTYKQDDQSERPDKNLKLQKDSKIKTLSMKVETKK</sequence>
<name>A0A7C1SPL9_UNCC3</name>
<feature type="transmembrane region" description="Helical" evidence="1">
    <location>
        <begin position="36"/>
        <end position="56"/>
    </location>
</feature>
<keyword evidence="1" id="KW-0472">Membrane</keyword>
<gene>
    <name evidence="2" type="ORF">ENI13_00360</name>
</gene>
<keyword evidence="1" id="KW-1133">Transmembrane helix</keyword>
<comment type="caution">
    <text evidence="2">The sequence shown here is derived from an EMBL/GenBank/DDBJ whole genome shotgun (WGS) entry which is preliminary data.</text>
</comment>
<dbReference type="EMBL" id="DRHL01000017">
    <property type="protein sequence ID" value="HEB13415.1"/>
    <property type="molecule type" value="Genomic_DNA"/>
</dbReference>
<feature type="transmembrane region" description="Helical" evidence="1">
    <location>
        <begin position="12"/>
        <end position="30"/>
    </location>
</feature>
<evidence type="ECO:0000256" key="1">
    <source>
        <dbReference type="SAM" id="Phobius"/>
    </source>
</evidence>